<evidence type="ECO:0000313" key="4">
    <source>
        <dbReference type="Proteomes" id="UP000677016"/>
    </source>
</evidence>
<dbReference type="AlphaFoldDB" id="A0A941D6L6"/>
<organism evidence="3 4">
    <name type="scientific">Phycicoccus avicenniae</name>
    <dbReference type="NCBI Taxonomy" id="2828860"/>
    <lineage>
        <taxon>Bacteria</taxon>
        <taxon>Bacillati</taxon>
        <taxon>Actinomycetota</taxon>
        <taxon>Actinomycetes</taxon>
        <taxon>Micrococcales</taxon>
        <taxon>Intrasporangiaceae</taxon>
        <taxon>Phycicoccus</taxon>
    </lineage>
</organism>
<evidence type="ECO:0000256" key="1">
    <source>
        <dbReference type="SAM" id="MobiDB-lite"/>
    </source>
</evidence>
<evidence type="ECO:0000313" key="3">
    <source>
        <dbReference type="EMBL" id="MBR7742810.1"/>
    </source>
</evidence>
<dbReference type="Gene3D" id="1.20.120.520">
    <property type="entry name" value="nmb1532 protein domain like"/>
    <property type="match status" value="1"/>
</dbReference>
<name>A0A941D6L6_9MICO</name>
<dbReference type="PANTHER" id="PTHR35585:SF1">
    <property type="entry name" value="HHE DOMAIN PROTEIN (AFU_ORTHOLOGUE AFUA_4G00730)"/>
    <property type="match status" value="1"/>
</dbReference>
<dbReference type="PANTHER" id="PTHR35585">
    <property type="entry name" value="HHE DOMAIN PROTEIN (AFU_ORTHOLOGUE AFUA_4G00730)"/>
    <property type="match status" value="1"/>
</dbReference>
<dbReference type="RefSeq" id="WP_211601978.1">
    <property type="nucleotide sequence ID" value="NZ_JAGSNF010000006.1"/>
</dbReference>
<dbReference type="EMBL" id="JAGSNF010000006">
    <property type="protein sequence ID" value="MBR7742810.1"/>
    <property type="molecule type" value="Genomic_DNA"/>
</dbReference>
<feature type="region of interest" description="Disordered" evidence="1">
    <location>
        <begin position="179"/>
        <end position="209"/>
    </location>
</feature>
<keyword evidence="4" id="KW-1185">Reference proteome</keyword>
<accession>A0A941D6L6</accession>
<proteinExistence type="predicted"/>
<gene>
    <name evidence="3" type="ORF">KC207_05830</name>
</gene>
<feature type="domain" description="Hemerythrin-like" evidence="2">
    <location>
        <begin position="14"/>
        <end position="128"/>
    </location>
</feature>
<feature type="compositionally biased region" description="Basic and acidic residues" evidence="1">
    <location>
        <begin position="192"/>
        <end position="209"/>
    </location>
</feature>
<protein>
    <submittedName>
        <fullName evidence="3">Hemerythrin domain-containing protein</fullName>
    </submittedName>
</protein>
<evidence type="ECO:0000259" key="2">
    <source>
        <dbReference type="Pfam" id="PF01814"/>
    </source>
</evidence>
<dbReference type="Proteomes" id="UP000677016">
    <property type="component" value="Unassembled WGS sequence"/>
</dbReference>
<dbReference type="Pfam" id="PF01814">
    <property type="entry name" value="Hemerythrin"/>
    <property type="match status" value="1"/>
</dbReference>
<sequence>MTDYEIPRPTSGDVVELILDDHRMFEDLLRECRRTDSDRAAARQALAEILVAHATAEEETVYPTLRRRADDITAHEAEHGEEEHAEITEALLAFLEAKGTDTDTYDEALEDLATVVNHHSNEEEQTILNPAREEVDVAVRERLAVDWLTRRNQLLEAGCASTGQVKALLDTAVHDGTIAPAPARAEAEEIQDEAKARAHDVEESAKQDG</sequence>
<reference evidence="3" key="1">
    <citation type="submission" date="2021-04" db="EMBL/GenBank/DDBJ databases">
        <title>Phycicoccus avicenniae sp. nov., a novel endophytic actinomycetes isolated from branch of Avicennia mariana.</title>
        <authorList>
            <person name="Tuo L."/>
        </authorList>
    </citation>
    <scope>NUCLEOTIDE SEQUENCE</scope>
    <source>
        <strain evidence="3">BSK3Z-2</strain>
    </source>
</reference>
<comment type="caution">
    <text evidence="3">The sequence shown here is derived from an EMBL/GenBank/DDBJ whole genome shotgun (WGS) entry which is preliminary data.</text>
</comment>
<dbReference type="InterPro" id="IPR012312">
    <property type="entry name" value="Hemerythrin-like"/>
</dbReference>